<dbReference type="EMBL" id="RXOF01000012">
    <property type="protein sequence ID" value="RTQ47578.1"/>
    <property type="molecule type" value="Genomic_DNA"/>
</dbReference>
<dbReference type="Proteomes" id="UP000282184">
    <property type="component" value="Unassembled WGS sequence"/>
</dbReference>
<feature type="chain" id="PRO_5019484489" description="DUF946 domain-containing protein" evidence="1">
    <location>
        <begin position="25"/>
        <end position="252"/>
    </location>
</feature>
<proteinExistence type="predicted"/>
<comment type="caution">
    <text evidence="2">The sequence shown here is derived from an EMBL/GenBank/DDBJ whole genome shotgun (WGS) entry which is preliminary data.</text>
</comment>
<evidence type="ECO:0000313" key="3">
    <source>
        <dbReference type="Proteomes" id="UP000282184"/>
    </source>
</evidence>
<sequence length="252" mass="27545">MKNLFLFWCTLLSALSISISSVEGQVNLVSNGNFETVLQTPLLNQLTTNPDLSKDWASNHGSPDLYHFSLHPTNQPPTPSCPTYINGSPTPIPIPDHSNGSAYMGLRCHYDSGPAQEQIVQQLPTPLTANKAYYAEFYAYLSPNSYRAVKRLGMGIGTSRWAFPSTWSPLPPLPEYYIVNSIPLPAQTGWQQISGAFLATSNARYVTIGSFEPHTDPQGQPTYQNGPGFSTGGVSCFPSDVDYHVIDDVGIK</sequence>
<gene>
    <name evidence="2" type="ORF">EJV47_19375</name>
</gene>
<evidence type="ECO:0000256" key="1">
    <source>
        <dbReference type="SAM" id="SignalP"/>
    </source>
</evidence>
<accession>A0A431TZB8</accession>
<dbReference type="Gene3D" id="2.60.120.260">
    <property type="entry name" value="Galactose-binding domain-like"/>
    <property type="match status" value="1"/>
</dbReference>
<evidence type="ECO:0008006" key="4">
    <source>
        <dbReference type="Google" id="ProtNLM"/>
    </source>
</evidence>
<protein>
    <recommendedName>
        <fullName evidence="4">DUF946 domain-containing protein</fullName>
    </recommendedName>
</protein>
<dbReference type="AlphaFoldDB" id="A0A431TZB8"/>
<evidence type="ECO:0000313" key="2">
    <source>
        <dbReference type="EMBL" id="RTQ47578.1"/>
    </source>
</evidence>
<keyword evidence="1" id="KW-0732">Signal</keyword>
<reference evidence="2 3" key="1">
    <citation type="submission" date="2018-12" db="EMBL/GenBank/DDBJ databases">
        <title>Hymenobacter gummosus sp. nov., isolated from a spring.</title>
        <authorList>
            <person name="Nie L."/>
        </authorList>
    </citation>
    <scope>NUCLEOTIDE SEQUENCE [LARGE SCALE GENOMIC DNA]</scope>
    <source>
        <strain evidence="2 3">KCTC 52166</strain>
    </source>
</reference>
<feature type="signal peptide" evidence="1">
    <location>
        <begin position="1"/>
        <end position="24"/>
    </location>
</feature>
<keyword evidence="3" id="KW-1185">Reference proteome</keyword>
<organism evidence="2 3">
    <name type="scientific">Hymenobacter gummosus</name>
    <dbReference type="NCBI Taxonomy" id="1776032"/>
    <lineage>
        <taxon>Bacteria</taxon>
        <taxon>Pseudomonadati</taxon>
        <taxon>Bacteroidota</taxon>
        <taxon>Cytophagia</taxon>
        <taxon>Cytophagales</taxon>
        <taxon>Hymenobacteraceae</taxon>
        <taxon>Hymenobacter</taxon>
    </lineage>
</organism>
<name>A0A431TZB8_9BACT</name>
<dbReference type="RefSeq" id="WP_126694829.1">
    <property type="nucleotide sequence ID" value="NZ_RXOF01000012.1"/>
</dbReference>